<sequence>FSGDNIDLGAKNRFDYLSEARLLPLTPSSGQLLTTVQR</sequence>
<dbReference type="EMBL" id="JAWDGP010003732">
    <property type="protein sequence ID" value="KAK3771498.1"/>
    <property type="molecule type" value="Genomic_DNA"/>
</dbReference>
<reference evidence="1" key="1">
    <citation type="journal article" date="2023" name="G3 (Bethesda)">
        <title>A reference genome for the long-term kleptoplast-retaining sea slug Elysia crispata morphotype clarki.</title>
        <authorList>
            <person name="Eastman K.E."/>
            <person name="Pendleton A.L."/>
            <person name="Shaikh M.A."/>
            <person name="Suttiyut T."/>
            <person name="Ogas R."/>
            <person name="Tomko P."/>
            <person name="Gavelis G."/>
            <person name="Widhalm J.R."/>
            <person name="Wisecaver J.H."/>
        </authorList>
    </citation>
    <scope>NUCLEOTIDE SEQUENCE</scope>
    <source>
        <strain evidence="1">ECLA1</strain>
    </source>
</reference>
<dbReference type="AlphaFoldDB" id="A0AAE0ZLJ5"/>
<organism evidence="1 2">
    <name type="scientific">Elysia crispata</name>
    <name type="common">lettuce slug</name>
    <dbReference type="NCBI Taxonomy" id="231223"/>
    <lineage>
        <taxon>Eukaryota</taxon>
        <taxon>Metazoa</taxon>
        <taxon>Spiralia</taxon>
        <taxon>Lophotrochozoa</taxon>
        <taxon>Mollusca</taxon>
        <taxon>Gastropoda</taxon>
        <taxon>Heterobranchia</taxon>
        <taxon>Euthyneura</taxon>
        <taxon>Panpulmonata</taxon>
        <taxon>Sacoglossa</taxon>
        <taxon>Placobranchoidea</taxon>
        <taxon>Plakobranchidae</taxon>
        <taxon>Elysia</taxon>
    </lineage>
</organism>
<accession>A0AAE0ZLJ5</accession>
<gene>
    <name evidence="1" type="ORF">RRG08_005816</name>
</gene>
<feature type="non-terminal residue" evidence="1">
    <location>
        <position position="1"/>
    </location>
</feature>
<evidence type="ECO:0000313" key="1">
    <source>
        <dbReference type="EMBL" id="KAK3771498.1"/>
    </source>
</evidence>
<proteinExistence type="predicted"/>
<comment type="caution">
    <text evidence="1">The sequence shown here is derived from an EMBL/GenBank/DDBJ whole genome shotgun (WGS) entry which is preliminary data.</text>
</comment>
<keyword evidence="2" id="KW-1185">Reference proteome</keyword>
<protein>
    <submittedName>
        <fullName evidence="1">Uncharacterized protein</fullName>
    </submittedName>
</protein>
<name>A0AAE0ZLJ5_9GAST</name>
<dbReference type="Proteomes" id="UP001283361">
    <property type="component" value="Unassembled WGS sequence"/>
</dbReference>
<evidence type="ECO:0000313" key="2">
    <source>
        <dbReference type="Proteomes" id="UP001283361"/>
    </source>
</evidence>